<dbReference type="KEGG" id="lsf:I8J32_017080"/>
<dbReference type="InterPro" id="IPR001375">
    <property type="entry name" value="Peptidase_S9_cat"/>
</dbReference>
<dbReference type="Pfam" id="PF00326">
    <property type="entry name" value="Peptidase_S9"/>
    <property type="match status" value="1"/>
</dbReference>
<keyword evidence="1" id="KW-0378">Hydrolase</keyword>
<gene>
    <name evidence="4" type="ORF">I8J32_017080</name>
</gene>
<feature type="domain" description="Peptidase S9 prolyl oligopeptidase catalytic" evidence="3">
    <location>
        <begin position="431"/>
        <end position="639"/>
    </location>
</feature>
<dbReference type="EMBL" id="CP071518">
    <property type="protein sequence ID" value="QSX80129.1"/>
    <property type="molecule type" value="Genomic_DNA"/>
</dbReference>
<dbReference type="SUPFAM" id="SSF82171">
    <property type="entry name" value="DPP6 N-terminal domain-like"/>
    <property type="match status" value="1"/>
</dbReference>
<feature type="chain" id="PRO_5036834022" evidence="2">
    <location>
        <begin position="22"/>
        <end position="653"/>
    </location>
</feature>
<proteinExistence type="predicted"/>
<dbReference type="AlphaFoldDB" id="A0A974Y2H9"/>
<evidence type="ECO:0000313" key="4">
    <source>
        <dbReference type="EMBL" id="QSX80129.1"/>
    </source>
</evidence>
<keyword evidence="2" id="KW-0732">Signal</keyword>
<protein>
    <submittedName>
        <fullName evidence="4">S9 family peptidase</fullName>
    </submittedName>
</protein>
<sequence>MVLALLTVAFAAGFLCPSAHAAGPAATVDVGAFVDRDRFDDIKLSPTGEYFAATAQFEDMTALVVIRRSDRKLMSKFGRKDAYVGGFWWASPDRIVFDVAMKIWYDDTPSSTGELFAMNVDGSESKLLIGARVNDGMEAGAALVDPLAGDDDNVIVAVLNTNGNPLYRVDRLDIRNGRNREITRAPVRRASFLTDHAGEVRVAWGQDEDSARRVFLRKAGDASDAEWSLINDDGVSGHREWPLGFSADNRLLYLQVEHAQGPDSVVALDMDSRERRELVRDAARDPLSVLYEGRVPIGVSYDGVGSQHVFFDPSAAPARLYRSLAAAFAGEDVRITSRTRDGRLALVQAWSDRNPGEFFVFDTVQRKAELLAARRDWLKPEQLGERRPVALTARDGLPLEGYVTLPAGNSAKGLPMVVLPHGGPFGVRDAWGFDQEAQLLARAGYAVLQLNFRGSSGRGRAFEKAGMRQWGAAMQDDLTDATRWAIGQGIADPQRVCIYGGSYGGYAALMGVVREPELYRCAVGYVGVYNLRWHGSTNSADTGPANRWRREWVGEGPMLAAASPNNLAAQVKVPVLLVAGGADDTASVKHTRLMEKELLKAKVPTESLYFKNEGHGFFVDAHRREFYIRLLTFLNAHIGGGLPDQPGARAAGR</sequence>
<accession>A0A974Y2H9</accession>
<evidence type="ECO:0000256" key="1">
    <source>
        <dbReference type="ARBA" id="ARBA00022801"/>
    </source>
</evidence>
<evidence type="ECO:0000256" key="2">
    <source>
        <dbReference type="SAM" id="SignalP"/>
    </source>
</evidence>
<dbReference type="InterPro" id="IPR029058">
    <property type="entry name" value="AB_hydrolase_fold"/>
</dbReference>
<evidence type="ECO:0000259" key="3">
    <source>
        <dbReference type="Pfam" id="PF00326"/>
    </source>
</evidence>
<dbReference type="SUPFAM" id="SSF53474">
    <property type="entry name" value="alpha/beta-Hydrolases"/>
    <property type="match status" value="1"/>
</dbReference>
<dbReference type="PANTHER" id="PTHR42776:SF27">
    <property type="entry name" value="DIPEPTIDYL PEPTIDASE FAMILY MEMBER 6"/>
    <property type="match status" value="1"/>
</dbReference>
<feature type="signal peptide" evidence="2">
    <location>
        <begin position="1"/>
        <end position="21"/>
    </location>
</feature>
<dbReference type="GO" id="GO:0004252">
    <property type="term" value="F:serine-type endopeptidase activity"/>
    <property type="evidence" value="ECO:0007669"/>
    <property type="project" value="TreeGrafter"/>
</dbReference>
<dbReference type="GO" id="GO:0006508">
    <property type="term" value="P:proteolysis"/>
    <property type="evidence" value="ECO:0007669"/>
    <property type="project" value="InterPro"/>
</dbReference>
<reference evidence="4 5" key="1">
    <citation type="submission" date="2021-03" db="EMBL/GenBank/DDBJ databases">
        <title>Lysobacter sp. nov. isolated from soil of gangwondo yeongwol, south Korea.</title>
        <authorList>
            <person name="Kim K.R."/>
            <person name="Kim K.H."/>
            <person name="Jeon C.O."/>
        </authorList>
    </citation>
    <scope>NUCLEOTIDE SEQUENCE [LARGE SCALE GENOMIC DNA]</scope>
    <source>
        <strain evidence="4 5">R19</strain>
    </source>
</reference>
<evidence type="ECO:0000313" key="5">
    <source>
        <dbReference type="Proteomes" id="UP000639274"/>
    </source>
</evidence>
<dbReference type="PANTHER" id="PTHR42776">
    <property type="entry name" value="SERINE PEPTIDASE S9 FAMILY MEMBER"/>
    <property type="match status" value="1"/>
</dbReference>
<name>A0A974Y2H9_9GAMM</name>
<dbReference type="Gene3D" id="3.40.50.1820">
    <property type="entry name" value="alpha/beta hydrolase"/>
    <property type="match status" value="1"/>
</dbReference>
<organism evidence="4 5">
    <name type="scientific">Agrilutibacter solisilvae</name>
    <dbReference type="NCBI Taxonomy" id="2763317"/>
    <lineage>
        <taxon>Bacteria</taxon>
        <taxon>Pseudomonadati</taxon>
        <taxon>Pseudomonadota</taxon>
        <taxon>Gammaproteobacteria</taxon>
        <taxon>Lysobacterales</taxon>
        <taxon>Lysobacteraceae</taxon>
        <taxon>Agrilutibacter</taxon>
    </lineage>
</organism>
<dbReference type="Proteomes" id="UP000639274">
    <property type="component" value="Chromosome"/>
</dbReference>
<keyword evidence="5" id="KW-1185">Reference proteome</keyword>